<evidence type="ECO:0000313" key="3">
    <source>
        <dbReference type="RefSeq" id="XP_032063900.1"/>
    </source>
</evidence>
<dbReference type="GO" id="GO:0034080">
    <property type="term" value="P:CENP-A containing chromatin assembly"/>
    <property type="evidence" value="ECO:0007669"/>
    <property type="project" value="TreeGrafter"/>
</dbReference>
<dbReference type="GO" id="GO:0042393">
    <property type="term" value="F:histone binding"/>
    <property type="evidence" value="ECO:0007669"/>
    <property type="project" value="TreeGrafter"/>
</dbReference>
<dbReference type="Proteomes" id="UP000504639">
    <property type="component" value="Chromosome 1"/>
</dbReference>
<gene>
    <name evidence="3" type="primary">HJURP</name>
</gene>
<dbReference type="GO" id="GO:0000775">
    <property type="term" value="C:chromosome, centromeric region"/>
    <property type="evidence" value="ECO:0007669"/>
    <property type="project" value="TreeGrafter"/>
</dbReference>
<accession>A0A6J3EPS5</accession>
<reference evidence="3" key="1">
    <citation type="submission" date="2025-08" db="UniProtKB">
        <authorList>
            <consortium name="RefSeq"/>
        </authorList>
    </citation>
    <scope>IDENTIFICATION</scope>
    <source>
        <tissue evidence="3">Lung</tissue>
    </source>
</reference>
<dbReference type="InParanoid" id="A0A6J3EPS5"/>
<feature type="compositionally biased region" description="Polar residues" evidence="1">
    <location>
        <begin position="745"/>
        <end position="765"/>
    </location>
</feature>
<dbReference type="RefSeq" id="XP_032063900.1">
    <property type="nucleotide sequence ID" value="XM_032208009.1"/>
</dbReference>
<dbReference type="Gene3D" id="6.10.250.2320">
    <property type="match status" value="1"/>
</dbReference>
<feature type="compositionally biased region" description="Basic and acidic residues" evidence="1">
    <location>
        <begin position="80"/>
        <end position="100"/>
    </location>
</feature>
<proteinExistence type="predicted"/>
<keyword evidence="2" id="KW-1185">Reference proteome</keyword>
<organism evidence="2 3">
    <name type="scientific">Aythya fuligula</name>
    <name type="common">Tufted duck</name>
    <name type="synonym">Anas fuligula</name>
    <dbReference type="NCBI Taxonomy" id="219594"/>
    <lineage>
        <taxon>Eukaryota</taxon>
        <taxon>Metazoa</taxon>
        <taxon>Chordata</taxon>
        <taxon>Craniata</taxon>
        <taxon>Vertebrata</taxon>
        <taxon>Euteleostomi</taxon>
        <taxon>Archelosauria</taxon>
        <taxon>Archosauria</taxon>
        <taxon>Dinosauria</taxon>
        <taxon>Saurischia</taxon>
        <taxon>Theropoda</taxon>
        <taxon>Coelurosauria</taxon>
        <taxon>Aves</taxon>
        <taxon>Neognathae</taxon>
        <taxon>Galloanserae</taxon>
        <taxon>Anseriformes</taxon>
        <taxon>Anatidae</taxon>
        <taxon>Aythyinae</taxon>
        <taxon>Aythya</taxon>
    </lineage>
</organism>
<feature type="region of interest" description="Disordered" evidence="1">
    <location>
        <begin position="744"/>
        <end position="789"/>
    </location>
</feature>
<name>A0A6J3EPS5_AYTFU</name>
<dbReference type="CTD" id="55355"/>
<protein>
    <submittedName>
        <fullName evidence="3">Holliday junction recognition protein isoform X1</fullName>
    </submittedName>
</protein>
<dbReference type="AlphaFoldDB" id="A0A6J3EPS5"/>
<dbReference type="PANTHER" id="PTHR15992:SF5">
    <property type="entry name" value="HOLLIDAY JUNCTION RECOGNITION PROTEIN"/>
    <property type="match status" value="1"/>
</dbReference>
<evidence type="ECO:0000313" key="2">
    <source>
        <dbReference type="Proteomes" id="UP000504639"/>
    </source>
</evidence>
<dbReference type="GeneID" id="116502218"/>
<feature type="region of interest" description="Disordered" evidence="1">
    <location>
        <begin position="71"/>
        <end position="112"/>
    </location>
</feature>
<dbReference type="KEGG" id="aful:116502218"/>
<evidence type="ECO:0000256" key="1">
    <source>
        <dbReference type="SAM" id="MobiDB-lite"/>
    </source>
</evidence>
<dbReference type="PANTHER" id="PTHR15992">
    <property type="entry name" value="HOLLIDAY JUNCTION RECOGNITION PROTEIN"/>
    <property type="match status" value="1"/>
</dbReference>
<sequence length="810" mass="91475">MAADLGERLRQSNARFVASINRILEWYNRPFEDDFLISMETLTFDTPDGPKQWGEVSNRSLKKWKKKLLQNHTGSQRNTEMSKQHAGDLEDGHSTVHQDFPESSSVDVSDADVESDADLVTVRKRFEDIHFQNLDVDNVKTPEEVKVQVDVIVQDDSRRIPKWITAAPQGLSEDLHLVSPMPVMIGNQASVFGKKVELTNACSSSRPYQFQFSGVPILPDIVTVPRLQPFQEINKTCYDSVLEEYQSADEECSWSNITLADLYPAMVETLIKLMTKQIQRKAFKYMFGHCRNKRWCPRRPKLNVTVDKIRRFRPLKLKKALPGICSGRKDIQNQTSGNNVNVNSGPCDDQCSINNLSGLVPYSYLDSSGMETDCSNSSVDHHSLFGKGQNVPEWTAFPNVLARMGETFVVEDPLPTTVSLNNLKCNPSDNLAYKCSLEYPFLTATARSDSTALTLVKESETQKIDCPSGNTSGFCSSTCYFNDNSSTFAPVTNHSLAKASNTFVINPQIKISEREISFQRRHSFSSLSMKHSPSKMPQKYEDAFEKLYYKMCSKKIQKPLTLTKPLSNSRKPEERGRLMKYNLSGSVRSNIQYDRAFEKIYEQLSSEAVSKLPGFQRASNLRKYEGIQVSETVNALVNSPVRSLSAIPRVKRLGNFQNDLLCSPVKRLKNIPEHYFFPTKHQQISHRKNANLQTVDVDFLSPYNGSSTSFFNSRNCQNQDSGFHASSDRTFLVSPVISLKESGTADASSWHRTTQHYSCPGSAQKNHQKVSRKLSYGNGKDRNPSNPLDDVVVKSNQGTFMDCYRENIVL</sequence>